<sequence>MDFSIRLITLLAASTQVGIFPENTVKVLLFTLLTKVGLVSVISS</sequence>
<reference evidence="1" key="1">
    <citation type="submission" date="2018-05" db="EMBL/GenBank/DDBJ databases">
        <authorList>
            <person name="Lanie J.A."/>
            <person name="Ng W.-L."/>
            <person name="Kazmierczak K.M."/>
            <person name="Andrzejewski T.M."/>
            <person name="Davidsen T.M."/>
            <person name="Wayne K.J."/>
            <person name="Tettelin H."/>
            <person name="Glass J.I."/>
            <person name="Rusch D."/>
            <person name="Podicherti R."/>
            <person name="Tsui H.-C.T."/>
            <person name="Winkler M.E."/>
        </authorList>
    </citation>
    <scope>NUCLEOTIDE SEQUENCE</scope>
</reference>
<organism evidence="1">
    <name type="scientific">marine metagenome</name>
    <dbReference type="NCBI Taxonomy" id="408172"/>
    <lineage>
        <taxon>unclassified sequences</taxon>
        <taxon>metagenomes</taxon>
        <taxon>ecological metagenomes</taxon>
    </lineage>
</organism>
<dbReference type="EMBL" id="UINC01137064">
    <property type="protein sequence ID" value="SVD22176.1"/>
    <property type="molecule type" value="Genomic_DNA"/>
</dbReference>
<protein>
    <submittedName>
        <fullName evidence="1">Uncharacterized protein</fullName>
    </submittedName>
</protein>
<gene>
    <name evidence="1" type="ORF">METZ01_LOCUS375030</name>
</gene>
<dbReference type="AlphaFoldDB" id="A0A382TJD2"/>
<accession>A0A382TJD2</accession>
<proteinExistence type="predicted"/>
<feature type="non-terminal residue" evidence="1">
    <location>
        <position position="44"/>
    </location>
</feature>
<evidence type="ECO:0000313" key="1">
    <source>
        <dbReference type="EMBL" id="SVD22176.1"/>
    </source>
</evidence>
<name>A0A382TJD2_9ZZZZ</name>